<accession>A0A151HZM0</accession>
<evidence type="ECO:0000313" key="2">
    <source>
        <dbReference type="Proteomes" id="UP000078540"/>
    </source>
</evidence>
<dbReference type="PANTHER" id="PTHR31511:SF12">
    <property type="entry name" value="RHO TERMINATION FACTOR N-TERMINAL DOMAIN-CONTAINING PROTEIN"/>
    <property type="match status" value="1"/>
</dbReference>
<dbReference type="InterPro" id="IPR043502">
    <property type="entry name" value="DNA/RNA_pol_sf"/>
</dbReference>
<sequence length="464" mass="54231">MQRYDSIKINTHRFARVVHVIEPTLSLEEFQERDNGWALSRILNIFPSTSSSMRRGSYRFADRKRSKYVNFLYNAKYFVLIENLHHNVFSVGYYMYSSLDTEELRNLAHSVQSIISANVLMDFTQDDWQKFNSATHCHVCEKSFAPDDTRVRDHCHLSGRYRGPAHKLDSHCILVVFHNLSGYDFVIKEIATSTKDAFIFCVEKLEELCLSPHESFYSSLTDDTIFENAYALALNISVTVASRVMARVLLHFIELHYVLKHTGVIIYYDVKNLYSWKMCQPLPYVDFRWVDDVQNFDFTTILSDAREIISGKRDDMLLATLCDKQRYVIHYHNLQQCIRKFIQIYNMNAVFGKTLENIRDRVDIKLLTQWEGRYSAKAMIANNAPSQQNWSSMPLANKKVPGLMKDENNDAILKKAKGIKNNVVAKSITFEDYTRCLNGAIEMRRQLWIRSTLHDVYRIRNKNL</sequence>
<dbReference type="EMBL" id="KQ976705">
    <property type="protein sequence ID" value="KYM77078.1"/>
    <property type="molecule type" value="Genomic_DNA"/>
</dbReference>
<dbReference type="GO" id="GO:0071897">
    <property type="term" value="P:DNA biosynthetic process"/>
    <property type="evidence" value="ECO:0007669"/>
    <property type="project" value="UniProtKB-ARBA"/>
</dbReference>
<keyword evidence="2" id="KW-1185">Reference proteome</keyword>
<dbReference type="AlphaFoldDB" id="A0A151HZM0"/>
<dbReference type="Proteomes" id="UP000078540">
    <property type="component" value="Unassembled WGS sequence"/>
</dbReference>
<name>A0A151HZM0_9HYME</name>
<proteinExistence type="predicted"/>
<gene>
    <name evidence="1" type="ORF">ALC53_12498</name>
</gene>
<reference evidence="1 2" key="1">
    <citation type="submission" date="2015-09" db="EMBL/GenBank/DDBJ databases">
        <title>Atta colombica WGS genome.</title>
        <authorList>
            <person name="Nygaard S."/>
            <person name="Hu H."/>
            <person name="Boomsma J."/>
            <person name="Zhang G."/>
        </authorList>
    </citation>
    <scope>NUCLEOTIDE SEQUENCE [LARGE SCALE GENOMIC DNA]</scope>
    <source>
        <strain evidence="1">Treedump-2</strain>
        <tissue evidence="1">Whole body</tissue>
    </source>
</reference>
<evidence type="ECO:0008006" key="3">
    <source>
        <dbReference type="Google" id="ProtNLM"/>
    </source>
</evidence>
<dbReference type="PANTHER" id="PTHR31511">
    <property type="entry name" value="PROTEIN CBG23764"/>
    <property type="match status" value="1"/>
</dbReference>
<dbReference type="STRING" id="520822.A0A151HZM0"/>
<evidence type="ECO:0000313" key="1">
    <source>
        <dbReference type="EMBL" id="KYM77078.1"/>
    </source>
</evidence>
<organism evidence="1 2">
    <name type="scientific">Atta colombica</name>
    <dbReference type="NCBI Taxonomy" id="520822"/>
    <lineage>
        <taxon>Eukaryota</taxon>
        <taxon>Metazoa</taxon>
        <taxon>Ecdysozoa</taxon>
        <taxon>Arthropoda</taxon>
        <taxon>Hexapoda</taxon>
        <taxon>Insecta</taxon>
        <taxon>Pterygota</taxon>
        <taxon>Neoptera</taxon>
        <taxon>Endopterygota</taxon>
        <taxon>Hymenoptera</taxon>
        <taxon>Apocrita</taxon>
        <taxon>Aculeata</taxon>
        <taxon>Formicoidea</taxon>
        <taxon>Formicidae</taxon>
        <taxon>Myrmicinae</taxon>
        <taxon>Atta</taxon>
    </lineage>
</organism>
<protein>
    <recommendedName>
        <fullName evidence="3">DNA-directed DNA polymerase</fullName>
    </recommendedName>
</protein>
<dbReference type="SUPFAM" id="SSF56672">
    <property type="entry name" value="DNA/RNA polymerases"/>
    <property type="match status" value="1"/>
</dbReference>